<dbReference type="PROSITE" id="PS52016">
    <property type="entry name" value="TONB_DEPENDENT_REC_3"/>
    <property type="match status" value="1"/>
</dbReference>
<evidence type="ECO:0000256" key="5">
    <source>
        <dbReference type="ARBA" id="ARBA00022692"/>
    </source>
</evidence>
<comment type="similarity">
    <text evidence="2 10 11">Belongs to the TonB-dependent receptor family.</text>
</comment>
<feature type="signal peptide" evidence="12">
    <location>
        <begin position="1"/>
        <end position="27"/>
    </location>
</feature>
<feature type="domain" description="TonB-dependent receptor-like beta-barrel" evidence="13">
    <location>
        <begin position="248"/>
        <end position="680"/>
    </location>
</feature>
<comment type="subcellular location">
    <subcellularLocation>
        <location evidence="1 10">Cell outer membrane</location>
        <topology evidence="1 10">Multi-pass membrane protein</topology>
    </subcellularLocation>
</comment>
<reference evidence="15 16" key="1">
    <citation type="submission" date="2019-06" db="EMBL/GenBank/DDBJ databases">
        <title>Genome of Acinetobacter radioresistens APH1, a phenol degrading strain.</title>
        <authorList>
            <person name="Liu Y."/>
        </authorList>
    </citation>
    <scope>NUCLEOTIDE SEQUENCE [LARGE SCALE GENOMIC DNA]</scope>
    <source>
        <strain evidence="15 16">APH1</strain>
    </source>
</reference>
<evidence type="ECO:0000256" key="7">
    <source>
        <dbReference type="ARBA" id="ARBA00023136"/>
    </source>
</evidence>
<dbReference type="NCBIfam" id="TIGR01783">
    <property type="entry name" value="TonB-siderophor"/>
    <property type="match status" value="1"/>
</dbReference>
<evidence type="ECO:0000256" key="2">
    <source>
        <dbReference type="ARBA" id="ARBA00009810"/>
    </source>
</evidence>
<dbReference type="SUPFAM" id="SSF56935">
    <property type="entry name" value="Porins"/>
    <property type="match status" value="1"/>
</dbReference>
<evidence type="ECO:0000256" key="3">
    <source>
        <dbReference type="ARBA" id="ARBA00022448"/>
    </source>
</evidence>
<feature type="domain" description="TonB-dependent receptor plug" evidence="14">
    <location>
        <begin position="72"/>
        <end position="171"/>
    </location>
</feature>
<protein>
    <submittedName>
        <fullName evidence="15">TonB-dependent siderophore receptor</fullName>
    </submittedName>
</protein>
<evidence type="ECO:0000256" key="12">
    <source>
        <dbReference type="SAM" id="SignalP"/>
    </source>
</evidence>
<dbReference type="InterPro" id="IPR012910">
    <property type="entry name" value="Plug_dom"/>
</dbReference>
<keyword evidence="9 10" id="KW-0998">Cell outer membrane</keyword>
<dbReference type="AlphaFoldDB" id="A0A8H2K1B9"/>
<dbReference type="Gene3D" id="2.170.130.10">
    <property type="entry name" value="TonB-dependent receptor, plug domain"/>
    <property type="match status" value="1"/>
</dbReference>
<evidence type="ECO:0000256" key="6">
    <source>
        <dbReference type="ARBA" id="ARBA00023077"/>
    </source>
</evidence>
<dbReference type="GO" id="GO:0015891">
    <property type="term" value="P:siderophore transport"/>
    <property type="evidence" value="ECO:0007669"/>
    <property type="project" value="InterPro"/>
</dbReference>
<evidence type="ECO:0000256" key="8">
    <source>
        <dbReference type="ARBA" id="ARBA00023170"/>
    </source>
</evidence>
<dbReference type="InterPro" id="IPR036942">
    <property type="entry name" value="Beta-barrel_TonB_sf"/>
</dbReference>
<accession>A0A8H2K1B9</accession>
<dbReference type="InterPro" id="IPR037066">
    <property type="entry name" value="Plug_dom_sf"/>
</dbReference>
<dbReference type="GO" id="GO:0015344">
    <property type="term" value="F:siderophore uptake transmembrane transporter activity"/>
    <property type="evidence" value="ECO:0007669"/>
    <property type="project" value="TreeGrafter"/>
</dbReference>
<dbReference type="EMBL" id="VFBM01000004">
    <property type="protein sequence ID" value="TNX92356.1"/>
    <property type="molecule type" value="Genomic_DNA"/>
</dbReference>
<feature type="chain" id="PRO_5034261616" evidence="12">
    <location>
        <begin position="28"/>
        <end position="710"/>
    </location>
</feature>
<keyword evidence="12" id="KW-0732">Signal</keyword>
<dbReference type="Pfam" id="PF00593">
    <property type="entry name" value="TonB_dep_Rec_b-barrel"/>
    <property type="match status" value="1"/>
</dbReference>
<keyword evidence="6 11" id="KW-0798">TonB box</keyword>
<evidence type="ECO:0000256" key="9">
    <source>
        <dbReference type="ARBA" id="ARBA00023237"/>
    </source>
</evidence>
<dbReference type="RefSeq" id="WP_034670884.1">
    <property type="nucleotide sequence ID" value="NZ_CP027365.1"/>
</dbReference>
<dbReference type="InterPro" id="IPR010105">
    <property type="entry name" value="TonB_sidphr_rcpt"/>
</dbReference>
<evidence type="ECO:0000313" key="16">
    <source>
        <dbReference type="Proteomes" id="UP000314285"/>
    </source>
</evidence>
<keyword evidence="3 10" id="KW-0813">Transport</keyword>
<keyword evidence="4 10" id="KW-1134">Transmembrane beta strand</keyword>
<evidence type="ECO:0000259" key="13">
    <source>
        <dbReference type="Pfam" id="PF00593"/>
    </source>
</evidence>
<gene>
    <name evidence="15" type="ORF">FHY67_06250</name>
</gene>
<dbReference type="Gene3D" id="2.40.170.20">
    <property type="entry name" value="TonB-dependent receptor, beta-barrel domain"/>
    <property type="match status" value="1"/>
</dbReference>
<dbReference type="InterPro" id="IPR000531">
    <property type="entry name" value="Beta-barrel_TonB"/>
</dbReference>
<dbReference type="GO" id="GO:0009279">
    <property type="term" value="C:cell outer membrane"/>
    <property type="evidence" value="ECO:0007669"/>
    <property type="project" value="UniProtKB-SubCell"/>
</dbReference>
<dbReference type="PANTHER" id="PTHR32552:SF74">
    <property type="entry name" value="HYDROXAMATE SIDEROPHORE RECEPTOR FHUE"/>
    <property type="match status" value="1"/>
</dbReference>
<keyword evidence="7 10" id="KW-0472">Membrane</keyword>
<dbReference type="InterPro" id="IPR039426">
    <property type="entry name" value="TonB-dep_rcpt-like"/>
</dbReference>
<organism evidence="15 16">
    <name type="scientific">Acinetobacter radioresistens</name>
    <dbReference type="NCBI Taxonomy" id="40216"/>
    <lineage>
        <taxon>Bacteria</taxon>
        <taxon>Pseudomonadati</taxon>
        <taxon>Pseudomonadota</taxon>
        <taxon>Gammaproteobacteria</taxon>
        <taxon>Moraxellales</taxon>
        <taxon>Moraxellaceae</taxon>
        <taxon>Acinetobacter</taxon>
    </lineage>
</organism>
<comment type="caution">
    <text evidence="15">The sequence shown here is derived from an EMBL/GenBank/DDBJ whole genome shotgun (WGS) entry which is preliminary data.</text>
</comment>
<keyword evidence="5 10" id="KW-0812">Transmembrane</keyword>
<dbReference type="CDD" id="cd01347">
    <property type="entry name" value="ligand_gated_channel"/>
    <property type="match status" value="1"/>
</dbReference>
<evidence type="ECO:0000256" key="11">
    <source>
        <dbReference type="RuleBase" id="RU003357"/>
    </source>
</evidence>
<evidence type="ECO:0000259" key="14">
    <source>
        <dbReference type="Pfam" id="PF07715"/>
    </source>
</evidence>
<dbReference type="GO" id="GO:0038023">
    <property type="term" value="F:signaling receptor activity"/>
    <property type="evidence" value="ECO:0007669"/>
    <property type="project" value="InterPro"/>
</dbReference>
<keyword evidence="8 15" id="KW-0675">Receptor</keyword>
<dbReference type="PANTHER" id="PTHR32552">
    <property type="entry name" value="FERRICHROME IRON RECEPTOR-RELATED"/>
    <property type="match status" value="1"/>
</dbReference>
<evidence type="ECO:0000256" key="10">
    <source>
        <dbReference type="PROSITE-ProRule" id="PRU01360"/>
    </source>
</evidence>
<evidence type="ECO:0000256" key="1">
    <source>
        <dbReference type="ARBA" id="ARBA00004571"/>
    </source>
</evidence>
<dbReference type="Pfam" id="PF07715">
    <property type="entry name" value="Plug"/>
    <property type="match status" value="1"/>
</dbReference>
<sequence length="710" mass="79856">MNSHLHASYFKLSLLTLALLNVQATLAAEASDTQALPVIQLQANTMSSQSSEQTQAYIVKDSNSATGLNLSIKETPQTVNVVTHQQIKDFNLTDARDVLAAVPGVVVSSQETNRTTYTARGFDISNYQIDGTNLQLTGSDYQNGDIDTFLYDRIEVVKGSNGLTSSTGNPSATVNYIRKRPTIDTRTQGSISYGSWDTVRGEADISGSLTSDDRIRGRVMLAQEAGNSYLDHYSQEKTVAGLIIEADLTDQTLLSTGYNFQKDRPNGNNWGALPMLDSEGKLLNYSRNYNPMPDWVHWDMEKQNAFIELKHQFNDNWSIKASYNYAEQKEDGTMLYFTGVPDRETGQGVSEYPSAFIEKNQNHDIDISILGKYSLFGQTHDLMAGSSWSKNDVKQNSRYIANRSRPIPDWFNYYNNTYPDFIDDTNNPANQADYTQEQKRVYAATRLHLGDKLKVLAGANYTDATSKGQNYGDSTNYRDSKVLPYAGITYDIDPTYTAYASYSTIFKPTSKLGLDKQILKPTEGSSYELGIKGSWFDDQLIVSSAVFRNEYDKFPVYEKWDQANLYSQQNIKSQGYEFNIAGQLTDQLNISAGYVQQNMKDRNTGARTRTFVPERTFNVLTSYTVPQFPQLKVGANLVWQDKISQTDKSNLIQDSYALLDLMASYELNDHVSFQANAKNITNEKYFNSLEYGQTYYGAPANYTVAVNFKY</sequence>
<name>A0A8H2K1B9_ACIRA</name>
<proteinExistence type="inferred from homology"/>
<dbReference type="Proteomes" id="UP000314285">
    <property type="component" value="Unassembled WGS sequence"/>
</dbReference>
<evidence type="ECO:0000256" key="4">
    <source>
        <dbReference type="ARBA" id="ARBA00022452"/>
    </source>
</evidence>
<evidence type="ECO:0000313" key="15">
    <source>
        <dbReference type="EMBL" id="TNX92356.1"/>
    </source>
</evidence>